<keyword evidence="1" id="KW-1133">Transmembrane helix</keyword>
<keyword evidence="1" id="KW-0812">Transmembrane</keyword>
<dbReference type="InterPro" id="IPR014225">
    <property type="entry name" value="Spore_II_D_firmicutes"/>
</dbReference>
<reference evidence="3" key="1">
    <citation type="submission" date="2021-01" db="EMBL/GenBank/DDBJ databases">
        <title>Genome public.</title>
        <authorList>
            <person name="Liu C."/>
            <person name="Sun Q."/>
        </authorList>
    </citation>
    <scope>NUCLEOTIDE SEQUENCE</scope>
    <source>
        <strain evidence="3">YIM B02565</strain>
    </source>
</reference>
<dbReference type="NCBIfam" id="TIGR02870">
    <property type="entry name" value="spore_II_D"/>
    <property type="match status" value="1"/>
</dbReference>
<evidence type="ECO:0000313" key="4">
    <source>
        <dbReference type="Proteomes" id="UP000623681"/>
    </source>
</evidence>
<name>A0A937K5R6_9CLOT</name>
<dbReference type="PANTHER" id="PTHR30032">
    <property type="entry name" value="N-ACETYLMURAMOYL-L-ALANINE AMIDASE-RELATED"/>
    <property type="match status" value="1"/>
</dbReference>
<dbReference type="AlphaFoldDB" id="A0A937K5R6"/>
<sequence>MRFKKINIKISKKIIIFLLPILVLIFVPSIILVWGKVPLNSLNFDKLGEQESKQVEGKDFSKVTVYKTKTGTTEKVDLEVYVLGVLSGEMPAAFDEEALKAQAVAARTFAMKRILYPCTEAKGADVCDTVHCQVFMSKEDRVSKWDKDKSEEYWKKLEDAVSATKGKVLTYNGELVLYPQFFSTSWGKTEDAEAVLSTALPYLQSVDSPGEEVAPKFKSSITISSKEFVEKINNKYKEAKLAVNNIKDSIKIVSKNPGGSVNEVKVGGVTIKGTEFRSLLSLNSANFTFSFSNKGIEIQSFGYGHGVGMSQWGANVMAKSGVKYEDILKHYYKGIELKDVSEVKISK</sequence>
<dbReference type="Pfam" id="PF08486">
    <property type="entry name" value="SpoIID"/>
    <property type="match status" value="1"/>
</dbReference>
<dbReference type="EMBL" id="JAESWA010000022">
    <property type="protein sequence ID" value="MBL4932670.1"/>
    <property type="molecule type" value="Genomic_DNA"/>
</dbReference>
<dbReference type="GO" id="GO:0030288">
    <property type="term" value="C:outer membrane-bounded periplasmic space"/>
    <property type="evidence" value="ECO:0007669"/>
    <property type="project" value="TreeGrafter"/>
</dbReference>
<dbReference type="InterPro" id="IPR051922">
    <property type="entry name" value="Bact_Sporulation_Assoc"/>
</dbReference>
<evidence type="ECO:0000256" key="1">
    <source>
        <dbReference type="SAM" id="Phobius"/>
    </source>
</evidence>
<dbReference type="GO" id="GO:0030435">
    <property type="term" value="P:sporulation resulting in formation of a cellular spore"/>
    <property type="evidence" value="ECO:0007669"/>
    <property type="project" value="InterPro"/>
</dbReference>
<dbReference type="InterPro" id="IPR013486">
    <property type="entry name" value="SpoIID/LytB"/>
</dbReference>
<dbReference type="PANTHER" id="PTHR30032:SF4">
    <property type="entry name" value="AMIDASE ENHANCER"/>
    <property type="match status" value="1"/>
</dbReference>
<keyword evidence="4" id="KW-1185">Reference proteome</keyword>
<gene>
    <name evidence="3" type="primary">spoIID</name>
    <name evidence="3" type="ORF">JK634_12720</name>
</gene>
<proteinExistence type="predicted"/>
<accession>A0A937K5R6</accession>
<dbReference type="RefSeq" id="WP_202768014.1">
    <property type="nucleotide sequence ID" value="NZ_JAESWA010000022.1"/>
</dbReference>
<protein>
    <submittedName>
        <fullName evidence="3">Stage II sporulation protein D</fullName>
    </submittedName>
</protein>
<feature type="transmembrane region" description="Helical" evidence="1">
    <location>
        <begin position="14"/>
        <end position="35"/>
    </location>
</feature>
<evidence type="ECO:0000259" key="2">
    <source>
        <dbReference type="Pfam" id="PF08486"/>
    </source>
</evidence>
<comment type="caution">
    <text evidence="3">The sequence shown here is derived from an EMBL/GenBank/DDBJ whole genome shotgun (WGS) entry which is preliminary data.</text>
</comment>
<keyword evidence="1" id="KW-0472">Membrane</keyword>
<dbReference type="InterPro" id="IPR013693">
    <property type="entry name" value="SpoIID/LytB_N"/>
</dbReference>
<feature type="domain" description="Sporulation stage II protein D amidase enhancer LytB N-terminal" evidence="2">
    <location>
        <begin position="67"/>
        <end position="171"/>
    </location>
</feature>
<evidence type="ECO:0000313" key="3">
    <source>
        <dbReference type="EMBL" id="MBL4932670.1"/>
    </source>
</evidence>
<dbReference type="Proteomes" id="UP000623681">
    <property type="component" value="Unassembled WGS sequence"/>
</dbReference>
<organism evidence="3 4">
    <name type="scientific">Clostridium paridis</name>
    <dbReference type="NCBI Taxonomy" id="2803863"/>
    <lineage>
        <taxon>Bacteria</taxon>
        <taxon>Bacillati</taxon>
        <taxon>Bacillota</taxon>
        <taxon>Clostridia</taxon>
        <taxon>Eubacteriales</taxon>
        <taxon>Clostridiaceae</taxon>
        <taxon>Clostridium</taxon>
    </lineage>
</organism>
<dbReference type="NCBIfam" id="TIGR02669">
    <property type="entry name" value="SpoIID_LytB"/>
    <property type="match status" value="1"/>
</dbReference>